<evidence type="ECO:0000256" key="6">
    <source>
        <dbReference type="SAM" id="Phobius"/>
    </source>
</evidence>
<dbReference type="InterPro" id="IPR020846">
    <property type="entry name" value="MFS_dom"/>
</dbReference>
<dbReference type="InterPro" id="IPR050327">
    <property type="entry name" value="Proton-linked_MCT"/>
</dbReference>
<dbReference type="InterPro" id="IPR036259">
    <property type="entry name" value="MFS_trans_sf"/>
</dbReference>
<keyword evidence="2" id="KW-0813">Transport</keyword>
<dbReference type="SUPFAM" id="SSF103473">
    <property type="entry name" value="MFS general substrate transporter"/>
    <property type="match status" value="1"/>
</dbReference>
<feature type="transmembrane region" description="Helical" evidence="6">
    <location>
        <begin position="259"/>
        <end position="280"/>
    </location>
</feature>
<dbReference type="EMBL" id="JAOSHN010000002">
    <property type="protein sequence ID" value="MCU7378019.1"/>
    <property type="molecule type" value="Genomic_DNA"/>
</dbReference>
<dbReference type="GO" id="GO:0005886">
    <property type="term" value="C:plasma membrane"/>
    <property type="evidence" value="ECO:0007669"/>
    <property type="project" value="UniProtKB-SubCell"/>
</dbReference>
<dbReference type="Gene3D" id="1.20.1250.20">
    <property type="entry name" value="MFS general substrate transporter like domains"/>
    <property type="match status" value="2"/>
</dbReference>
<feature type="transmembrane region" description="Helical" evidence="6">
    <location>
        <begin position="349"/>
        <end position="368"/>
    </location>
</feature>
<keyword evidence="5 6" id="KW-0472">Membrane</keyword>
<dbReference type="GO" id="GO:0022857">
    <property type="term" value="F:transmembrane transporter activity"/>
    <property type="evidence" value="ECO:0007669"/>
    <property type="project" value="InterPro"/>
</dbReference>
<feature type="transmembrane region" description="Helical" evidence="6">
    <location>
        <begin position="7"/>
        <end position="27"/>
    </location>
</feature>
<keyword evidence="3 6" id="KW-0812">Transmembrane</keyword>
<comment type="subcellular location">
    <subcellularLocation>
        <location evidence="1">Cell membrane</location>
        <topology evidence="1">Multi-pass membrane protein</topology>
    </subcellularLocation>
</comment>
<gene>
    <name evidence="8" type="ORF">OBO34_06590</name>
</gene>
<sequence length="414" mass="44196">MSIDKKRWIVLLLHIIILQAIQFPYFISVLAGPLNETRNWPVVTLMLVFTVAIWCYSPAMIICSKISEKIGERKLLMAVGTLYAGSIVVSAFVKSAAAFIAFGGVFAGFGMMGLMMAQLSSIGKYFPDKRGLAMGLYFGPGIALFSFLMIPVAKCINLTSVTTTIIGMGIIFGIVIVGVSFFTKDPPKGYIPEKWEEEGNPVESLLAGPEYNWIEMIKTPAFYMLFVALLGLQVGGYSMTGNVSLMAQSALGVSDTQGAFFSMLIFIGTGIGGLISGILVDKIGGGSTLLAISAVSALVLIVYLVMAQGVYSMFAAVTLVLGVGQGGYATVQASVVMNVFGVKHYGTNLGIFGIAMIISALIGPTLAGSAVVNTVFIVSMLVNMIGAAASLAYIKFEKRIFRKFESQRKQIENV</sequence>
<keyword evidence="9" id="KW-1185">Reference proteome</keyword>
<dbReference type="Pfam" id="PF07690">
    <property type="entry name" value="MFS_1"/>
    <property type="match status" value="1"/>
</dbReference>
<evidence type="ECO:0000256" key="4">
    <source>
        <dbReference type="ARBA" id="ARBA00022989"/>
    </source>
</evidence>
<feature type="transmembrane region" description="Helical" evidence="6">
    <location>
        <begin position="221"/>
        <end position="239"/>
    </location>
</feature>
<evidence type="ECO:0000256" key="5">
    <source>
        <dbReference type="ARBA" id="ARBA00023136"/>
    </source>
</evidence>
<dbReference type="InterPro" id="IPR011701">
    <property type="entry name" value="MFS"/>
</dbReference>
<proteinExistence type="predicted"/>
<feature type="transmembrane region" description="Helical" evidence="6">
    <location>
        <begin position="374"/>
        <end position="394"/>
    </location>
</feature>
<evidence type="ECO:0000256" key="2">
    <source>
        <dbReference type="ARBA" id="ARBA00022448"/>
    </source>
</evidence>
<dbReference type="RefSeq" id="WP_148395291.1">
    <property type="nucleotide sequence ID" value="NZ_JAJAGH010000006.1"/>
</dbReference>
<dbReference type="AlphaFoldDB" id="A0A9J6QTE8"/>
<feature type="domain" description="Major facilitator superfamily (MFS) profile" evidence="7">
    <location>
        <begin position="1"/>
        <end position="398"/>
    </location>
</feature>
<dbReference type="PANTHER" id="PTHR11360">
    <property type="entry name" value="MONOCARBOXYLATE TRANSPORTER"/>
    <property type="match status" value="1"/>
</dbReference>
<feature type="transmembrane region" description="Helical" evidence="6">
    <location>
        <begin position="165"/>
        <end position="183"/>
    </location>
</feature>
<feature type="transmembrane region" description="Helical" evidence="6">
    <location>
        <begin position="287"/>
        <end position="306"/>
    </location>
</feature>
<reference evidence="8" key="1">
    <citation type="submission" date="2022-09" db="EMBL/GenBank/DDBJ databases">
        <title>Culturomic study of gut microbiota in children with autism spectrum disorder.</title>
        <authorList>
            <person name="Efimov B.A."/>
            <person name="Chaplin A.V."/>
            <person name="Sokolova S.R."/>
            <person name="Pikina A.P."/>
            <person name="Korzhanova M."/>
            <person name="Belova V."/>
            <person name="Korostin D."/>
        </authorList>
    </citation>
    <scope>NUCLEOTIDE SEQUENCE</scope>
    <source>
        <strain evidence="8">ASD5510</strain>
    </source>
</reference>
<protein>
    <submittedName>
        <fullName evidence="8">MFS transporter</fullName>
    </submittedName>
</protein>
<keyword evidence="4 6" id="KW-1133">Transmembrane helix</keyword>
<feature type="transmembrane region" description="Helical" evidence="6">
    <location>
        <begin position="39"/>
        <end position="63"/>
    </location>
</feature>
<feature type="transmembrane region" description="Helical" evidence="6">
    <location>
        <begin position="75"/>
        <end position="93"/>
    </location>
</feature>
<name>A0A9J6QTE8_9FIRM</name>
<evidence type="ECO:0000313" key="8">
    <source>
        <dbReference type="EMBL" id="MCU7378019.1"/>
    </source>
</evidence>
<comment type="caution">
    <text evidence="8">The sequence shown here is derived from an EMBL/GenBank/DDBJ whole genome shotgun (WGS) entry which is preliminary data.</text>
</comment>
<evidence type="ECO:0000313" key="9">
    <source>
        <dbReference type="Proteomes" id="UP001065549"/>
    </source>
</evidence>
<dbReference type="Proteomes" id="UP001065549">
    <property type="component" value="Unassembled WGS sequence"/>
</dbReference>
<evidence type="ECO:0000256" key="1">
    <source>
        <dbReference type="ARBA" id="ARBA00004651"/>
    </source>
</evidence>
<accession>A0A9J6QTE8</accession>
<dbReference type="PROSITE" id="PS50850">
    <property type="entry name" value="MFS"/>
    <property type="match status" value="1"/>
</dbReference>
<feature type="transmembrane region" description="Helical" evidence="6">
    <location>
        <begin position="131"/>
        <end position="153"/>
    </location>
</feature>
<evidence type="ECO:0000259" key="7">
    <source>
        <dbReference type="PROSITE" id="PS50850"/>
    </source>
</evidence>
<organism evidence="8 9">
    <name type="scientific">Hominibacterium faecale</name>
    <dbReference type="NCBI Taxonomy" id="2839743"/>
    <lineage>
        <taxon>Bacteria</taxon>
        <taxon>Bacillati</taxon>
        <taxon>Bacillota</taxon>
        <taxon>Clostridia</taxon>
        <taxon>Peptostreptococcales</taxon>
        <taxon>Anaerovoracaceae</taxon>
        <taxon>Hominibacterium</taxon>
    </lineage>
</organism>
<feature type="transmembrane region" description="Helical" evidence="6">
    <location>
        <begin position="99"/>
        <end position="119"/>
    </location>
</feature>
<evidence type="ECO:0000256" key="3">
    <source>
        <dbReference type="ARBA" id="ARBA00022692"/>
    </source>
</evidence>
<feature type="transmembrane region" description="Helical" evidence="6">
    <location>
        <begin position="312"/>
        <end position="337"/>
    </location>
</feature>